<dbReference type="SUPFAM" id="SSF56726">
    <property type="entry name" value="DNA topoisomerase IV, alpha subunit"/>
    <property type="match status" value="1"/>
</dbReference>
<dbReference type="Gene3D" id="3.40.1360.10">
    <property type="match status" value="1"/>
</dbReference>
<dbReference type="OrthoDB" id="5377392at2759"/>
<dbReference type="InterPro" id="IPR034136">
    <property type="entry name" value="TOPRIM_Topo6A/Spo11"/>
</dbReference>
<evidence type="ECO:0000259" key="1">
    <source>
        <dbReference type="Pfam" id="PF21180"/>
    </source>
</evidence>
<dbReference type="GO" id="GO:0042138">
    <property type="term" value="P:meiotic DNA double-strand break formation"/>
    <property type="evidence" value="ECO:0007669"/>
    <property type="project" value="TreeGrafter"/>
</dbReference>
<dbReference type="InterPro" id="IPR036078">
    <property type="entry name" value="Spo11/TopoVI_A_sf"/>
</dbReference>
<evidence type="ECO:0000313" key="2">
    <source>
        <dbReference type="EMBL" id="CAG9853682.1"/>
    </source>
</evidence>
<dbReference type="PANTHER" id="PTHR10848:SF0">
    <property type="entry name" value="MEIOTIC RECOMBINATION PROTEIN SPO11"/>
    <property type="match status" value="1"/>
</dbReference>
<dbReference type="Pfam" id="PF21180">
    <property type="entry name" value="TOP6A-Spo11_Toprim"/>
    <property type="match status" value="1"/>
</dbReference>
<name>A0A9N9TEN8_PHYSR</name>
<keyword evidence="3" id="KW-1185">Reference proteome</keyword>
<dbReference type="EMBL" id="OU900094">
    <property type="protein sequence ID" value="CAG9853682.1"/>
    <property type="molecule type" value="Genomic_DNA"/>
</dbReference>
<gene>
    <name evidence="2" type="ORF">PHYEVI_LOCUS154</name>
</gene>
<dbReference type="GO" id="GO:0000706">
    <property type="term" value="P:meiotic DNA double-strand break processing"/>
    <property type="evidence" value="ECO:0007669"/>
    <property type="project" value="TreeGrafter"/>
</dbReference>
<feature type="domain" description="Topoisomerase 6 subunit A/Spo11 TOPRIM" evidence="1">
    <location>
        <begin position="1"/>
        <end position="117"/>
    </location>
</feature>
<organism evidence="2 3">
    <name type="scientific">Phyllotreta striolata</name>
    <name type="common">Striped flea beetle</name>
    <name type="synonym">Crioceris striolata</name>
    <dbReference type="NCBI Taxonomy" id="444603"/>
    <lineage>
        <taxon>Eukaryota</taxon>
        <taxon>Metazoa</taxon>
        <taxon>Ecdysozoa</taxon>
        <taxon>Arthropoda</taxon>
        <taxon>Hexapoda</taxon>
        <taxon>Insecta</taxon>
        <taxon>Pterygota</taxon>
        <taxon>Neoptera</taxon>
        <taxon>Endopterygota</taxon>
        <taxon>Coleoptera</taxon>
        <taxon>Polyphaga</taxon>
        <taxon>Cucujiformia</taxon>
        <taxon>Chrysomeloidea</taxon>
        <taxon>Chrysomelidae</taxon>
        <taxon>Galerucinae</taxon>
        <taxon>Alticini</taxon>
        <taxon>Phyllotreta</taxon>
    </lineage>
</organism>
<sequence>MSIPVFILVDGDPHGIEIMLKYRYGSVNTAHVSHELAVPNARWIGIYPSEMKEFDVQTQELTAKELSLLKRLINGPYAANSAILKELKIMLESRRKAGIEALMMTPVFLSEVYLPFKFCTNEFK</sequence>
<proteinExistence type="predicted"/>
<dbReference type="GO" id="GO:0003918">
    <property type="term" value="F:DNA topoisomerase type II (double strand cut, ATP-hydrolyzing) activity"/>
    <property type="evidence" value="ECO:0007669"/>
    <property type="project" value="InterPro"/>
</dbReference>
<dbReference type="GO" id="GO:0000228">
    <property type="term" value="C:nuclear chromosome"/>
    <property type="evidence" value="ECO:0007669"/>
    <property type="project" value="TreeGrafter"/>
</dbReference>
<dbReference type="PANTHER" id="PTHR10848">
    <property type="entry name" value="MEIOTIC RECOMBINATION PROTEIN SPO11"/>
    <property type="match status" value="1"/>
</dbReference>
<reference evidence="2" key="1">
    <citation type="submission" date="2022-01" db="EMBL/GenBank/DDBJ databases">
        <authorList>
            <person name="King R."/>
        </authorList>
    </citation>
    <scope>NUCLEOTIDE SEQUENCE</scope>
</reference>
<dbReference type="Proteomes" id="UP001153712">
    <property type="component" value="Chromosome 1"/>
</dbReference>
<protein>
    <recommendedName>
        <fullName evidence="1">Topoisomerase 6 subunit A/Spo11 TOPRIM domain-containing protein</fullName>
    </recommendedName>
</protein>
<dbReference type="InterPro" id="IPR002815">
    <property type="entry name" value="Spo11/TopoVI_A"/>
</dbReference>
<dbReference type="GO" id="GO:0003677">
    <property type="term" value="F:DNA binding"/>
    <property type="evidence" value="ECO:0007669"/>
    <property type="project" value="InterPro"/>
</dbReference>
<dbReference type="AlphaFoldDB" id="A0A9N9TEN8"/>
<dbReference type="CDD" id="cd00223">
    <property type="entry name" value="TOPRIM_TopoIIB_SPO"/>
    <property type="match status" value="1"/>
</dbReference>
<evidence type="ECO:0000313" key="3">
    <source>
        <dbReference type="Proteomes" id="UP001153712"/>
    </source>
</evidence>
<accession>A0A9N9TEN8</accession>
<dbReference type="GO" id="GO:0007131">
    <property type="term" value="P:reciprocal meiotic recombination"/>
    <property type="evidence" value="ECO:0007669"/>
    <property type="project" value="TreeGrafter"/>
</dbReference>